<dbReference type="InterPro" id="IPR000445">
    <property type="entry name" value="HhH_motif"/>
</dbReference>
<evidence type="ECO:0000313" key="12">
    <source>
        <dbReference type="Proteomes" id="UP000094569"/>
    </source>
</evidence>
<comment type="catalytic activity">
    <reaction evidence="7 8">
        <text>2'-deoxyribonucleotide-(2'-deoxyribose 5'-phosphate)-2'-deoxyribonucleotide-DNA = a 3'-end 2'-deoxyribonucleotide-(2,3-dehydro-2,3-deoxyribose 5'-phosphate)-DNA + a 5'-end 5'-phospho-2'-deoxyribonucleoside-DNA + H(+)</text>
        <dbReference type="Rhea" id="RHEA:66592"/>
        <dbReference type="Rhea" id="RHEA-COMP:13180"/>
        <dbReference type="Rhea" id="RHEA-COMP:16897"/>
        <dbReference type="Rhea" id="RHEA-COMP:17067"/>
        <dbReference type="ChEBI" id="CHEBI:15378"/>
        <dbReference type="ChEBI" id="CHEBI:136412"/>
        <dbReference type="ChEBI" id="CHEBI:157695"/>
        <dbReference type="ChEBI" id="CHEBI:167181"/>
        <dbReference type="EC" id="4.2.99.18"/>
    </reaction>
</comment>
<evidence type="ECO:0000256" key="1">
    <source>
        <dbReference type="ARBA" id="ARBA00008343"/>
    </source>
</evidence>
<evidence type="ECO:0000256" key="6">
    <source>
        <dbReference type="ARBA" id="ARBA00023295"/>
    </source>
</evidence>
<dbReference type="Proteomes" id="UP000094569">
    <property type="component" value="Unassembled WGS sequence"/>
</dbReference>
<comment type="caution">
    <text evidence="8">Lacks conserved residue(s) required for the propagation of feature annotation.</text>
</comment>
<feature type="region of interest" description="Disordered" evidence="9">
    <location>
        <begin position="376"/>
        <end position="401"/>
    </location>
</feature>
<dbReference type="GO" id="GO:0005739">
    <property type="term" value="C:mitochondrion"/>
    <property type="evidence" value="ECO:0007669"/>
    <property type="project" value="UniProtKB-SubCell"/>
</dbReference>
<evidence type="ECO:0000256" key="2">
    <source>
        <dbReference type="ARBA" id="ARBA00022763"/>
    </source>
</evidence>
<keyword evidence="8" id="KW-0539">Nucleus</keyword>
<feature type="region of interest" description="Disordered" evidence="9">
    <location>
        <begin position="65"/>
        <end position="121"/>
    </location>
</feature>
<dbReference type="STRING" id="573508.A0A1E3B9Y3"/>
<evidence type="ECO:0000256" key="3">
    <source>
        <dbReference type="ARBA" id="ARBA00022801"/>
    </source>
</evidence>
<keyword evidence="8" id="KW-0496">Mitochondrion</keyword>
<dbReference type="GO" id="GO:0140078">
    <property type="term" value="F:class I DNA-(apurinic or apyrimidinic site) endonuclease activity"/>
    <property type="evidence" value="ECO:0007669"/>
    <property type="project" value="UniProtKB-EC"/>
</dbReference>
<evidence type="ECO:0000256" key="8">
    <source>
        <dbReference type="HAMAP-Rule" id="MF_03183"/>
    </source>
</evidence>
<proteinExistence type="inferred from homology"/>
<protein>
    <recommendedName>
        <fullName evidence="8">Endonuclease III homolog</fullName>
        <ecNumber evidence="8">3.2.2.-</ecNumber>
        <ecNumber evidence="8">4.2.99.18</ecNumber>
    </recommendedName>
    <alternativeName>
        <fullName evidence="8">Bifunctional DNA N-glycosylase/DNA-(apurinic or apyrimidinic site) lyase</fullName>
        <shortName evidence="8">DNA glycosylase/AP lyase</shortName>
    </alternativeName>
</protein>
<sequence>MRTSRTSQETTKILQALSPRRTRGSANLNLNLQSFAYDNPSEVKDEDVSSLSSINTVDIEDILKPPAKRRKAASASAAPVRAKKTTETTAPPPPTKRARRTPARKIKTENGSPTVQPPSDWETIYNTVKGMRERNPTAPVDTMGCAELYWRASSAKDQRFHILVALMLSSQTKDTVTAVAMQRLHTELGEPGVKEEDDVKKEDGVVKQEDKEDGIKTEDDVKKENDIKQEHVKKEVDKAQPSTLTLKNILAVSPQRLNELIRTVGFHNNKTKYIKAAAQILHDKYNSDIPSTAPELMSLPGVGPKMAYLCMSAAWGKHDGIGVDVHVHRITNLWGWHKTKNPEETRAALESWLPRDKWHEINKLLVGLGQTEEKMDLDEDEFEPLSPTKDRMDTSPANTPSSSRLTFFDLPEHIRTRIYFLSGLSRPCTTRIDTSWPKNYSSRNNFCELEREDLRVSRQGGYYTAATTNRFCTHPTFPMALLMVSRQVREEAARIFLRNRFAMLLAYRSDLDFFQVSLGWAFSRLRALHIELRPGDGRFLKMRGGMHTTAWNTWAAFCAQVKGSMSALDVFSLKCKVRIPEVAERLFDHMQGFPELLSCGIHLDPLPHDYLQVKVRHFCWKMTGRLDPPSFPFARLPKEMQLLILEFLLTNRPDPYSPRAGNSLSEGFRCLESVVTFQNRRYLRAHDVRPMMCCGTCSPSQAMCFCFSRQCAFSTTCSCFSTPLPYFLVSREFYNMARHIFYSKNVFAFVEEDPEDMLRITHSIPTSTFMQIRRLAFKFPYHHRMPYRLNAQRIEETAFLSWSVLRRFIREHFDLPKLSISIIDVGGADTFSRTRMISSRNRYLRKLLLSFADLKGLRDFWVFLADDPGFEEEAKAVVLGKKEADDSGVYEEDTFLYREEL</sequence>
<evidence type="ECO:0000256" key="4">
    <source>
        <dbReference type="ARBA" id="ARBA00023204"/>
    </source>
</evidence>
<keyword evidence="12" id="KW-1185">Reference proteome</keyword>
<dbReference type="HAMAP" id="MF_03183">
    <property type="entry name" value="Endonuclease_III_Nth"/>
    <property type="match status" value="1"/>
</dbReference>
<keyword evidence="5 8" id="KW-0456">Lyase</keyword>
<dbReference type="GO" id="GO:0000703">
    <property type="term" value="F:oxidized pyrimidine nucleobase lesion DNA N-glycosylase activity"/>
    <property type="evidence" value="ECO:0007669"/>
    <property type="project" value="UniProtKB-UniRule"/>
</dbReference>
<keyword evidence="3 8" id="KW-0378">Hydrolase</keyword>
<dbReference type="GO" id="GO:0003677">
    <property type="term" value="F:DNA binding"/>
    <property type="evidence" value="ECO:0007669"/>
    <property type="project" value="UniProtKB-UniRule"/>
</dbReference>
<dbReference type="FunFam" id="1.10.340.30:FF:000001">
    <property type="entry name" value="Endonuclease III"/>
    <property type="match status" value="1"/>
</dbReference>
<evidence type="ECO:0000256" key="7">
    <source>
        <dbReference type="ARBA" id="ARBA00044632"/>
    </source>
</evidence>
<dbReference type="InterPro" id="IPR003265">
    <property type="entry name" value="HhH-GPD_domain"/>
</dbReference>
<comment type="caution">
    <text evidence="11">The sequence shown here is derived from an EMBL/GenBank/DDBJ whole genome shotgun (WGS) entry which is preliminary data.</text>
</comment>
<dbReference type="GO" id="GO:0006285">
    <property type="term" value="P:base-excision repair, AP site formation"/>
    <property type="evidence" value="ECO:0007669"/>
    <property type="project" value="UniProtKB-UniRule"/>
</dbReference>
<evidence type="ECO:0000259" key="10">
    <source>
        <dbReference type="SMART" id="SM00478"/>
    </source>
</evidence>
<evidence type="ECO:0000256" key="5">
    <source>
        <dbReference type="ARBA" id="ARBA00023239"/>
    </source>
</evidence>
<dbReference type="EC" id="4.2.99.18" evidence="8"/>
<dbReference type="PANTHER" id="PTHR43286">
    <property type="entry name" value="ENDONUCLEASE III-LIKE PROTEIN 1"/>
    <property type="match status" value="1"/>
</dbReference>
<dbReference type="Gene3D" id="1.10.340.30">
    <property type="entry name" value="Hypothetical protein, domain 2"/>
    <property type="match status" value="2"/>
</dbReference>
<dbReference type="CDD" id="cd00056">
    <property type="entry name" value="ENDO3c"/>
    <property type="match status" value="1"/>
</dbReference>
<comment type="similarity">
    <text evidence="1 8">Belongs to the Nth/MutY family.</text>
</comment>
<dbReference type="PANTHER" id="PTHR43286:SF1">
    <property type="entry name" value="ENDONUCLEASE III-LIKE PROTEIN 1"/>
    <property type="match status" value="1"/>
</dbReference>
<dbReference type="Gene3D" id="1.10.1670.10">
    <property type="entry name" value="Helix-hairpin-Helix base-excision DNA repair enzymes (C-terminal)"/>
    <property type="match status" value="1"/>
</dbReference>
<organism evidence="11 12">
    <name type="scientific">Aspergillus cristatus</name>
    <name type="common">Chinese Fuzhuan brick tea-fermentation fungus</name>
    <name type="synonym">Eurotium cristatum</name>
    <dbReference type="NCBI Taxonomy" id="573508"/>
    <lineage>
        <taxon>Eukaryota</taxon>
        <taxon>Fungi</taxon>
        <taxon>Dikarya</taxon>
        <taxon>Ascomycota</taxon>
        <taxon>Pezizomycotina</taxon>
        <taxon>Eurotiomycetes</taxon>
        <taxon>Eurotiomycetidae</taxon>
        <taxon>Eurotiales</taxon>
        <taxon>Aspergillaceae</taxon>
        <taxon>Aspergillus</taxon>
        <taxon>Aspergillus subgen. Aspergillus</taxon>
    </lineage>
</organism>
<keyword evidence="6 8" id="KW-0326">Glycosidase</keyword>
<feature type="region of interest" description="Disordered" evidence="9">
    <location>
        <begin position="1"/>
        <end position="26"/>
    </location>
</feature>
<dbReference type="GO" id="GO:0006289">
    <property type="term" value="P:nucleotide-excision repair"/>
    <property type="evidence" value="ECO:0007669"/>
    <property type="project" value="TreeGrafter"/>
</dbReference>
<dbReference type="SMART" id="SM00478">
    <property type="entry name" value="ENDO3c"/>
    <property type="match status" value="1"/>
</dbReference>
<comment type="subcellular location">
    <subcellularLocation>
        <location evidence="8">Nucleus</location>
    </subcellularLocation>
    <subcellularLocation>
        <location evidence="8">Mitochondrion</location>
    </subcellularLocation>
</comment>
<dbReference type="Pfam" id="PF00633">
    <property type="entry name" value="HHH"/>
    <property type="match status" value="1"/>
</dbReference>
<evidence type="ECO:0000256" key="9">
    <source>
        <dbReference type="SAM" id="MobiDB-lite"/>
    </source>
</evidence>
<dbReference type="InterPro" id="IPR004036">
    <property type="entry name" value="Endonuclease-III-like_CS2"/>
</dbReference>
<feature type="domain" description="HhH-GPD" evidence="10">
    <location>
        <begin position="234"/>
        <end position="371"/>
    </location>
</feature>
<dbReference type="EC" id="3.2.2.-" evidence="8"/>
<keyword evidence="4 8" id="KW-0234">DNA repair</keyword>
<dbReference type="OrthoDB" id="2099276at2759"/>
<dbReference type="PROSITE" id="PS01155">
    <property type="entry name" value="ENDONUCLEASE_III_2"/>
    <property type="match status" value="1"/>
</dbReference>
<comment type="function">
    <text evidence="8">Bifunctional DNA N-glycosylase with associated apurinic/apyrimidinic (AP) lyase function that catalyzes the first step in base excision repair (BER), the primary repair pathway for the repair of oxidative DNA damage. The DNA N-glycosylase activity releases the damaged DNA base from DNA by cleaving the N-glycosidic bond, leaving an AP site. The AP lyase activity cleaves the phosphodiester bond 3' to the AP site by a beta-elimination. Primarily recognizes and repairs oxidative base damage of pyrimidines.</text>
</comment>
<dbReference type="VEuPathDB" id="FungiDB:SI65_07286"/>
<feature type="region of interest" description="Disordered" evidence="9">
    <location>
        <begin position="196"/>
        <end position="215"/>
    </location>
</feature>
<reference evidence="11 12" key="1">
    <citation type="journal article" date="2016" name="BMC Genomics">
        <title>Comparative genomic and transcriptomic analyses of the Fuzhuan brick tea-fermentation fungus Aspergillus cristatus.</title>
        <authorList>
            <person name="Ge Y."/>
            <person name="Wang Y."/>
            <person name="Liu Y."/>
            <person name="Tan Y."/>
            <person name="Ren X."/>
            <person name="Zhang X."/>
            <person name="Hyde K.D."/>
            <person name="Liu Y."/>
            <person name="Liu Z."/>
        </authorList>
    </citation>
    <scope>NUCLEOTIDE SEQUENCE [LARGE SCALE GENOMIC DNA]</scope>
    <source>
        <strain evidence="11 12">GZAAS20.1005</strain>
    </source>
</reference>
<dbReference type="InterPro" id="IPR023170">
    <property type="entry name" value="HhH_base_excis_C"/>
</dbReference>
<evidence type="ECO:0000313" key="11">
    <source>
        <dbReference type="EMBL" id="ODM17611.1"/>
    </source>
</evidence>
<dbReference type="AlphaFoldDB" id="A0A1E3B9Y3"/>
<dbReference type="EMBL" id="JXNT01000008">
    <property type="protein sequence ID" value="ODM17611.1"/>
    <property type="molecule type" value="Genomic_DNA"/>
</dbReference>
<dbReference type="Pfam" id="PF00730">
    <property type="entry name" value="HhH-GPD"/>
    <property type="match status" value="1"/>
</dbReference>
<dbReference type="SUPFAM" id="SSF48150">
    <property type="entry name" value="DNA-glycosylase"/>
    <property type="match status" value="1"/>
</dbReference>
<gene>
    <name evidence="8" type="primary">NTH1</name>
    <name evidence="11" type="ORF">SI65_07286</name>
</gene>
<dbReference type="InterPro" id="IPR011257">
    <property type="entry name" value="DNA_glycosylase"/>
</dbReference>
<keyword evidence="2 8" id="KW-0227">DNA damage</keyword>
<feature type="compositionally biased region" description="Polar residues" evidence="9">
    <location>
        <begin position="1"/>
        <end position="13"/>
    </location>
</feature>
<dbReference type="GO" id="GO:0005634">
    <property type="term" value="C:nucleus"/>
    <property type="evidence" value="ECO:0007669"/>
    <property type="project" value="UniProtKB-SubCell"/>
</dbReference>
<name>A0A1E3B9Y3_ASPCR</name>
<feature type="compositionally biased region" description="Basic residues" evidence="9">
    <location>
        <begin position="96"/>
        <end position="105"/>
    </location>
</feature>
<dbReference type="InterPro" id="IPR030841">
    <property type="entry name" value="NTH1"/>
</dbReference>
<accession>A0A1E3B9Y3</accession>